<comment type="cofactor">
    <cofactor evidence="1">
        <name>Mg(2+)</name>
        <dbReference type="ChEBI" id="CHEBI:18420"/>
    </cofactor>
</comment>
<proteinExistence type="inferred from homology"/>
<feature type="active site" evidence="1">
    <location>
        <position position="39"/>
    </location>
</feature>
<dbReference type="Proteomes" id="UP000617681">
    <property type="component" value="Chromosome"/>
</dbReference>
<comment type="similarity">
    <text evidence="1">Belongs to the dethiobiotin synthetase family.</text>
</comment>
<gene>
    <name evidence="1 2" type="primary">bioD</name>
    <name evidence="2" type="ORF">I6I10_10000</name>
    <name evidence="3" type="ORF">I6J21_06140</name>
</gene>
<feature type="binding site" evidence="1">
    <location>
        <position position="104"/>
    </location>
    <ligand>
        <name>Mg(2+)</name>
        <dbReference type="ChEBI" id="CHEBI:18420"/>
    </ligand>
</feature>
<reference evidence="2 4" key="1">
    <citation type="submission" date="2020-12" db="EMBL/GenBank/DDBJ databases">
        <title>FDA dAtabase for Regulatory Grade micrObial Sequences (FDA-ARGOS): Supporting development and validation of Infectious Disease Dx tests.</title>
        <authorList>
            <person name="Sproer C."/>
            <person name="Gronow S."/>
            <person name="Severitt S."/>
            <person name="Schroder I."/>
            <person name="Tallon L."/>
            <person name="Sadzewicz L."/>
            <person name="Zhao X."/>
            <person name="Boylan J."/>
            <person name="Ott S."/>
            <person name="Bowen H."/>
            <person name="Vavikolanu K."/>
            <person name="Mehta A."/>
            <person name="Aluvathingal J."/>
            <person name="Nadendla S."/>
            <person name="Lowell S."/>
            <person name="Myers T."/>
            <person name="Yan Y."/>
            <person name="Sichtig H."/>
        </authorList>
    </citation>
    <scope>NUCLEOTIDE SEQUENCE [LARGE SCALE GENOMIC DNA]</scope>
    <source>
        <strain evidence="2 4">FDAARGOS_1053</strain>
        <strain evidence="3">FDAARGOS_1191</strain>
    </source>
</reference>
<evidence type="ECO:0000313" key="3">
    <source>
        <dbReference type="EMBL" id="QRP71677.1"/>
    </source>
</evidence>
<dbReference type="PANTHER" id="PTHR43210">
    <property type="entry name" value="DETHIOBIOTIN SYNTHETASE"/>
    <property type="match status" value="1"/>
</dbReference>
<feature type="binding site" evidence="1">
    <location>
        <begin position="164"/>
        <end position="165"/>
    </location>
    <ligand>
        <name>ATP</name>
        <dbReference type="ChEBI" id="CHEBI:30616"/>
    </ligand>
</feature>
<feature type="binding site" evidence="1">
    <location>
        <begin position="11"/>
        <end position="16"/>
    </location>
    <ligand>
        <name>ATP</name>
        <dbReference type="ChEBI" id="CHEBI:30616"/>
    </ligand>
</feature>
<dbReference type="UniPathway" id="UPA00078">
    <property type="reaction ID" value="UER00161"/>
</dbReference>
<protein>
    <recommendedName>
        <fullName evidence="1">ATP-dependent dethiobiotin synthetase BioD</fullName>
        <ecNumber evidence="1">6.3.3.3</ecNumber>
    </recommendedName>
    <alternativeName>
        <fullName evidence="1">DTB synthetase</fullName>
        <shortName evidence="1">DTBS</shortName>
    </alternativeName>
    <alternativeName>
        <fullName evidence="1">Dethiobiotin synthase</fullName>
    </alternativeName>
</protein>
<dbReference type="PANTHER" id="PTHR43210:SF5">
    <property type="entry name" value="DETHIOBIOTIN SYNTHETASE"/>
    <property type="match status" value="1"/>
</dbReference>
<comment type="subunit">
    <text evidence="1">Homodimer.</text>
</comment>
<dbReference type="Gene3D" id="3.40.50.300">
    <property type="entry name" value="P-loop containing nucleotide triphosphate hydrolases"/>
    <property type="match status" value="1"/>
</dbReference>
<dbReference type="GO" id="GO:0005524">
    <property type="term" value="F:ATP binding"/>
    <property type="evidence" value="ECO:0007669"/>
    <property type="project" value="UniProtKB-UniRule"/>
</dbReference>
<comment type="function">
    <text evidence="1">Catalyzes a mechanistically unusual reaction, the ATP-dependent insertion of CO2 between the N7 and N8 nitrogen atoms of 7,8-diaminopelargonic acid (DAPA, also called 7,8-diammoniononanoate) to form a ureido ring.</text>
</comment>
<dbReference type="GO" id="GO:0009102">
    <property type="term" value="P:biotin biosynthetic process"/>
    <property type="evidence" value="ECO:0007669"/>
    <property type="project" value="UniProtKB-UniRule"/>
</dbReference>
<comment type="pathway">
    <text evidence="1">Cofactor biosynthesis; biotin biosynthesis; biotin from 7,8-diaminononanoate: step 1/2.</text>
</comment>
<dbReference type="OrthoDB" id="9802610at2"/>
<dbReference type="AlphaFoldDB" id="A0A7T4JUG0"/>
<dbReference type="HAMAP" id="MF_00336">
    <property type="entry name" value="BioD"/>
    <property type="match status" value="1"/>
</dbReference>
<keyword evidence="1" id="KW-0460">Magnesium</keyword>
<dbReference type="InterPro" id="IPR027417">
    <property type="entry name" value="P-loop_NTPase"/>
</dbReference>
<comment type="subcellular location">
    <subcellularLocation>
        <location evidence="1">Cytoplasm</location>
    </subcellularLocation>
</comment>
<feature type="binding site" evidence="1">
    <location>
        <begin position="104"/>
        <end position="107"/>
    </location>
    <ligand>
        <name>ATP</name>
        <dbReference type="ChEBI" id="CHEBI:30616"/>
    </ligand>
</feature>
<dbReference type="GO" id="GO:0005829">
    <property type="term" value="C:cytosol"/>
    <property type="evidence" value="ECO:0007669"/>
    <property type="project" value="TreeGrafter"/>
</dbReference>
<keyword evidence="1 2" id="KW-0436">Ligase</keyword>
<comment type="caution">
    <text evidence="1">Lacks conserved residue(s) required for the propagation of feature annotation.</text>
</comment>
<feature type="binding site" evidence="1">
    <location>
        <position position="43"/>
    </location>
    <ligand>
        <name>substrate</name>
    </ligand>
</feature>
<dbReference type="EMBL" id="CP069534">
    <property type="protein sequence ID" value="QRP71677.1"/>
    <property type="molecule type" value="Genomic_DNA"/>
</dbReference>
<dbReference type="GeneID" id="92759982"/>
<dbReference type="NCBIfam" id="TIGR00347">
    <property type="entry name" value="bioD"/>
    <property type="match status" value="1"/>
</dbReference>
<dbReference type="RefSeq" id="WP_005393859.1">
    <property type="nucleotide sequence ID" value="NZ_CP066007.1"/>
</dbReference>
<dbReference type="Pfam" id="PF13500">
    <property type="entry name" value="AAA_26"/>
    <property type="match status" value="1"/>
</dbReference>
<keyword evidence="1" id="KW-0963">Cytoplasm</keyword>
<keyword evidence="1" id="KW-0479">Metal-binding</keyword>
<feature type="binding site" evidence="1">
    <location>
        <position position="15"/>
    </location>
    <ligand>
        <name>Mg(2+)</name>
        <dbReference type="ChEBI" id="CHEBI:18420"/>
    </ligand>
</feature>
<feature type="binding site" evidence="1">
    <location>
        <begin position="194"/>
        <end position="196"/>
    </location>
    <ligand>
        <name>ATP</name>
        <dbReference type="ChEBI" id="CHEBI:30616"/>
    </ligand>
</feature>
<dbReference type="CDD" id="cd03109">
    <property type="entry name" value="DTBS"/>
    <property type="match status" value="1"/>
</dbReference>
<comment type="catalytic activity">
    <reaction evidence="1">
        <text>(7R,8S)-7,8-diammoniononanoate + CO2 + ATP = (4R,5S)-dethiobiotin + ADP + phosphate + 3 H(+)</text>
        <dbReference type="Rhea" id="RHEA:15805"/>
        <dbReference type="ChEBI" id="CHEBI:15378"/>
        <dbReference type="ChEBI" id="CHEBI:16526"/>
        <dbReference type="ChEBI" id="CHEBI:30616"/>
        <dbReference type="ChEBI" id="CHEBI:43474"/>
        <dbReference type="ChEBI" id="CHEBI:149469"/>
        <dbReference type="ChEBI" id="CHEBI:149473"/>
        <dbReference type="ChEBI" id="CHEBI:456216"/>
        <dbReference type="EC" id="6.3.3.3"/>
    </reaction>
</comment>
<name>A0A7T4JUG0_9CORY</name>
<dbReference type="InterPro" id="IPR004472">
    <property type="entry name" value="DTB_synth_BioD"/>
</dbReference>
<dbReference type="Proteomes" id="UP000596145">
    <property type="component" value="Chromosome"/>
</dbReference>
<dbReference type="PIRSF" id="PIRSF006755">
    <property type="entry name" value="DTB_synth"/>
    <property type="match status" value="1"/>
</dbReference>
<evidence type="ECO:0000313" key="2">
    <source>
        <dbReference type="EMBL" id="QQB45809.1"/>
    </source>
</evidence>
<keyword evidence="1" id="KW-0093">Biotin biosynthesis</keyword>
<dbReference type="GO" id="GO:0004141">
    <property type="term" value="F:dethiobiotin synthase activity"/>
    <property type="evidence" value="ECO:0007669"/>
    <property type="project" value="UniProtKB-UniRule"/>
</dbReference>
<keyword evidence="1" id="KW-0547">Nucleotide-binding</keyword>
<dbReference type="EC" id="6.3.3.3" evidence="1"/>
<dbReference type="EMBL" id="CP066007">
    <property type="protein sequence ID" value="QQB45809.1"/>
    <property type="molecule type" value="Genomic_DNA"/>
</dbReference>
<sequence>MKIAVTGTNTDVGKTIVTAALAVELNRRNVAGGQWHMIKPVQTGVNDSDARTVRQLTGIETEEVMHYPEALAPDQSALRAGIEPATLEEVAAEVDKRDGNYLVEGAGGILVRLGQDWTFLDLCLTLNLPIIVVTSMQLGSLNAAELTVSHIRSRGATVLGVIGGSYPADPDLPTRLNVDEMEAKTGVPFAGVMPEGSGTLGKTEFARVAAELELNKLGL</sequence>
<feature type="binding site" evidence="1">
    <location>
        <position position="49"/>
    </location>
    <ligand>
        <name>Mg(2+)</name>
        <dbReference type="ChEBI" id="CHEBI:18420"/>
    </ligand>
</feature>
<evidence type="ECO:0000256" key="1">
    <source>
        <dbReference type="HAMAP-Rule" id="MF_00336"/>
    </source>
</evidence>
<evidence type="ECO:0000313" key="4">
    <source>
        <dbReference type="Proteomes" id="UP000596145"/>
    </source>
</evidence>
<dbReference type="GO" id="GO:0000287">
    <property type="term" value="F:magnesium ion binding"/>
    <property type="evidence" value="ECO:0007669"/>
    <property type="project" value="UniProtKB-UniRule"/>
</dbReference>
<feature type="binding site" evidence="1">
    <location>
        <position position="49"/>
    </location>
    <ligand>
        <name>ATP</name>
        <dbReference type="ChEBI" id="CHEBI:30616"/>
    </ligand>
</feature>
<accession>A0A7T4JUG0</accession>
<organism evidence="2 4">
    <name type="scientific">Corynebacterium glucuronolyticum</name>
    <dbReference type="NCBI Taxonomy" id="39791"/>
    <lineage>
        <taxon>Bacteria</taxon>
        <taxon>Bacillati</taxon>
        <taxon>Actinomycetota</taxon>
        <taxon>Actinomycetes</taxon>
        <taxon>Mycobacteriales</taxon>
        <taxon>Corynebacteriaceae</taxon>
        <taxon>Corynebacterium</taxon>
    </lineage>
</organism>
<dbReference type="SUPFAM" id="SSF52540">
    <property type="entry name" value="P-loop containing nucleoside triphosphate hydrolases"/>
    <property type="match status" value="1"/>
</dbReference>
<keyword evidence="1" id="KW-0067">ATP-binding</keyword>